<dbReference type="PANTHER" id="PTHR38046">
    <property type="entry name" value="CRYPTIC LOCI REGULATOR 2"/>
    <property type="match status" value="1"/>
</dbReference>
<feature type="domain" description="Cryptic loci regulator 2 C-terminal" evidence="2">
    <location>
        <begin position="408"/>
        <end position="523"/>
    </location>
</feature>
<evidence type="ECO:0008006" key="6">
    <source>
        <dbReference type="Google" id="ProtNLM"/>
    </source>
</evidence>
<dbReference type="GO" id="GO:0070824">
    <property type="term" value="C:SHREC complex"/>
    <property type="evidence" value="ECO:0007669"/>
    <property type="project" value="InterPro"/>
</dbReference>
<dbReference type="InterPro" id="IPR038986">
    <property type="entry name" value="Clr2"/>
</dbReference>
<dbReference type="Pfam" id="PF10383">
    <property type="entry name" value="Clr2"/>
    <property type="match status" value="1"/>
</dbReference>
<keyword evidence="5" id="KW-1185">Reference proteome</keyword>
<dbReference type="InterPro" id="IPR018839">
    <property type="entry name" value="Tscrpt-silencing_Clr2_C"/>
</dbReference>
<proteinExistence type="predicted"/>
<sequence length="650" mass="73172">MTRFYPLYVRRSDGQLKVALKSKTEDNCPLPEQLDRTPDRNGVSDYYREIGVDEVKHLDWRRKLAGMLARELAKPEMQDRSYILESLPENYRLYEHVKSKATEIDGVPQKPNKTHAGGGHDRQDAYLYGHPLGRRKRYRSPADFFPHLLWLVSDETGDPDNCACKLCSPEELQGDEKAVASTRDSKQAGGSKKEEPQQKSLGKTSVVEMVVNKKGSSQGNQQVQPKPSPTPKMANIAAKPPSSPQVQVQVPTPLPQPRSADQQVDARYGSFIYRPGEVVWFNRGGPWGLGILVRRYYADNATKTGRNYVVQPLSNPSFHPAPVVLDNERLLRPWLAWTPPDYTHAYLRGRPHDTYDTVDWDAVASFGEGDMEVDGSLLAAKAIDCTYTPFDLLNSTTVDNGVEERRWNGMFLGGEKIWVGDPVRLRIGMGNEIMVVIEIVERTARDYGSRSARHTISLVGDIYAVTTVNSLPPANNALPARLREDLHRVNQTTMHAKRTAQMFKLMKRLQRINLTDVKGRWYEVTVLLPILLDDYESRKHELTDSGTWMNGRGDCNQLSNTKAPVRHDSRLDAFRRAVPSGMQLVDGTDPPENPQVQMGMPAQFGHAPHQDQVMQDIRHTGIEDLVNLDGMDHDVIPDFAQNFGAHGPWG</sequence>
<protein>
    <recommendedName>
        <fullName evidence="6">Transcription-silencing protein Clr2-domain-containing protein</fullName>
    </recommendedName>
</protein>
<feature type="compositionally biased region" description="Basic and acidic residues" evidence="1">
    <location>
        <begin position="174"/>
        <end position="197"/>
    </location>
</feature>
<dbReference type="Proteomes" id="UP000799766">
    <property type="component" value="Unassembled WGS sequence"/>
</dbReference>
<dbReference type="GO" id="GO:0033553">
    <property type="term" value="C:rDNA heterochromatin"/>
    <property type="evidence" value="ECO:0007669"/>
    <property type="project" value="TreeGrafter"/>
</dbReference>
<evidence type="ECO:0000259" key="3">
    <source>
        <dbReference type="Pfam" id="PF16761"/>
    </source>
</evidence>
<dbReference type="GO" id="GO:0030466">
    <property type="term" value="P:silent mating-type cassette heterochromatin formation"/>
    <property type="evidence" value="ECO:0007669"/>
    <property type="project" value="TreeGrafter"/>
</dbReference>
<dbReference type="AlphaFoldDB" id="A0A6A6P613"/>
<dbReference type="InterPro" id="IPR031915">
    <property type="entry name" value="Clr2_N"/>
</dbReference>
<feature type="compositionally biased region" description="Polar residues" evidence="1">
    <location>
        <begin position="214"/>
        <end position="225"/>
    </location>
</feature>
<organism evidence="4 5">
    <name type="scientific">Lineolata rhizophorae</name>
    <dbReference type="NCBI Taxonomy" id="578093"/>
    <lineage>
        <taxon>Eukaryota</taxon>
        <taxon>Fungi</taxon>
        <taxon>Dikarya</taxon>
        <taxon>Ascomycota</taxon>
        <taxon>Pezizomycotina</taxon>
        <taxon>Dothideomycetes</taxon>
        <taxon>Dothideomycetes incertae sedis</taxon>
        <taxon>Lineolatales</taxon>
        <taxon>Lineolataceae</taxon>
        <taxon>Lineolata</taxon>
    </lineage>
</organism>
<dbReference type="EMBL" id="MU001676">
    <property type="protein sequence ID" value="KAF2459238.1"/>
    <property type="molecule type" value="Genomic_DNA"/>
</dbReference>
<accession>A0A6A6P613</accession>
<dbReference type="PANTHER" id="PTHR38046:SF1">
    <property type="entry name" value="CRYPTIC LOCI REGULATOR 2"/>
    <property type="match status" value="1"/>
</dbReference>
<dbReference type="GO" id="GO:0031934">
    <property type="term" value="C:mating-type region heterochromatin"/>
    <property type="evidence" value="ECO:0007669"/>
    <property type="project" value="TreeGrafter"/>
</dbReference>
<name>A0A6A6P613_9PEZI</name>
<feature type="region of interest" description="Disordered" evidence="1">
    <location>
        <begin position="105"/>
        <end position="126"/>
    </location>
</feature>
<feature type="region of interest" description="Disordered" evidence="1">
    <location>
        <begin position="173"/>
        <end position="261"/>
    </location>
</feature>
<feature type="domain" description="Cryptic loci regulator 2 N-terminal" evidence="3">
    <location>
        <begin position="82"/>
        <end position="167"/>
    </location>
</feature>
<dbReference type="Pfam" id="PF16761">
    <property type="entry name" value="Clr2_transil"/>
    <property type="match status" value="1"/>
</dbReference>
<reference evidence="4" key="1">
    <citation type="journal article" date="2020" name="Stud. Mycol.">
        <title>101 Dothideomycetes genomes: a test case for predicting lifestyles and emergence of pathogens.</title>
        <authorList>
            <person name="Haridas S."/>
            <person name="Albert R."/>
            <person name="Binder M."/>
            <person name="Bloem J."/>
            <person name="Labutti K."/>
            <person name="Salamov A."/>
            <person name="Andreopoulos B."/>
            <person name="Baker S."/>
            <person name="Barry K."/>
            <person name="Bills G."/>
            <person name="Bluhm B."/>
            <person name="Cannon C."/>
            <person name="Castanera R."/>
            <person name="Culley D."/>
            <person name="Daum C."/>
            <person name="Ezra D."/>
            <person name="Gonzalez J."/>
            <person name="Henrissat B."/>
            <person name="Kuo A."/>
            <person name="Liang C."/>
            <person name="Lipzen A."/>
            <person name="Lutzoni F."/>
            <person name="Magnuson J."/>
            <person name="Mondo S."/>
            <person name="Nolan M."/>
            <person name="Ohm R."/>
            <person name="Pangilinan J."/>
            <person name="Park H.-J."/>
            <person name="Ramirez L."/>
            <person name="Alfaro M."/>
            <person name="Sun H."/>
            <person name="Tritt A."/>
            <person name="Yoshinaga Y."/>
            <person name="Zwiers L.-H."/>
            <person name="Turgeon B."/>
            <person name="Goodwin S."/>
            <person name="Spatafora J."/>
            <person name="Crous P."/>
            <person name="Grigoriev I."/>
        </authorList>
    </citation>
    <scope>NUCLEOTIDE SEQUENCE</scope>
    <source>
        <strain evidence="4">ATCC 16933</strain>
    </source>
</reference>
<gene>
    <name evidence="4" type="ORF">BDY21DRAFT_301291</name>
</gene>
<evidence type="ECO:0000313" key="4">
    <source>
        <dbReference type="EMBL" id="KAF2459238.1"/>
    </source>
</evidence>
<evidence type="ECO:0000313" key="5">
    <source>
        <dbReference type="Proteomes" id="UP000799766"/>
    </source>
</evidence>
<dbReference type="OrthoDB" id="2421327at2759"/>
<evidence type="ECO:0000259" key="2">
    <source>
        <dbReference type="Pfam" id="PF10383"/>
    </source>
</evidence>
<evidence type="ECO:0000256" key="1">
    <source>
        <dbReference type="SAM" id="MobiDB-lite"/>
    </source>
</evidence>